<name>A0A1H8J0C8_9PROT</name>
<dbReference type="Proteomes" id="UP000199459">
    <property type="component" value="Unassembled WGS sequence"/>
</dbReference>
<dbReference type="EMBL" id="FOCP01000047">
    <property type="protein sequence ID" value="SEN74089.1"/>
    <property type="molecule type" value="Genomic_DNA"/>
</dbReference>
<dbReference type="OrthoDB" id="3482022at2"/>
<dbReference type="STRING" id="917.SAMN05216326_12738"/>
<gene>
    <name evidence="1" type="ORF">SAMN05216325_1473</name>
</gene>
<proteinExistence type="predicted"/>
<evidence type="ECO:0000313" key="2">
    <source>
        <dbReference type="Proteomes" id="UP000199459"/>
    </source>
</evidence>
<organism evidence="1 2">
    <name type="scientific">Nitrosomonas marina</name>
    <dbReference type="NCBI Taxonomy" id="917"/>
    <lineage>
        <taxon>Bacteria</taxon>
        <taxon>Pseudomonadati</taxon>
        <taxon>Pseudomonadota</taxon>
        <taxon>Betaproteobacteria</taxon>
        <taxon>Nitrosomonadales</taxon>
        <taxon>Nitrosomonadaceae</taxon>
        <taxon>Nitrosomonas</taxon>
    </lineage>
</organism>
<dbReference type="AlphaFoldDB" id="A0A1H8J0C8"/>
<dbReference type="RefSeq" id="WP_090634911.1">
    <property type="nucleotide sequence ID" value="NZ_FOCP01000047.1"/>
</dbReference>
<protein>
    <submittedName>
        <fullName evidence="1">Uncharacterized protein</fullName>
    </submittedName>
</protein>
<accession>A0A1H8J0C8</accession>
<sequence length="159" mass="16938">MAQFVFNVAKGKVAAYYERVDINDPADSAIVILALAQTGIESDAVLKDKETLSDLLAGTTNEVANTNYARKVLTDADIIALVPDHVNDKMVCHVPDQTFANILAGDNWSNVVFCYDPDTAGGTDASIIPLTINAFVKTPDGSDIIMTAPNGFFEATDAP</sequence>
<reference evidence="1 2" key="1">
    <citation type="submission" date="2016-10" db="EMBL/GenBank/DDBJ databases">
        <authorList>
            <person name="de Groot N.N."/>
        </authorList>
    </citation>
    <scope>NUCLEOTIDE SEQUENCE [LARGE SCALE GENOMIC DNA]</scope>
    <source>
        <strain evidence="1 2">Nm22</strain>
    </source>
</reference>
<evidence type="ECO:0000313" key="1">
    <source>
        <dbReference type="EMBL" id="SEN74089.1"/>
    </source>
</evidence>